<keyword evidence="3" id="KW-1185">Reference proteome</keyword>
<protein>
    <submittedName>
        <fullName evidence="2">Uncharacterized protein</fullName>
    </submittedName>
</protein>
<feature type="compositionally biased region" description="Polar residues" evidence="1">
    <location>
        <begin position="1"/>
        <end position="10"/>
    </location>
</feature>
<gene>
    <name evidence="2" type="ORF">ACFFJH_11160</name>
</gene>
<evidence type="ECO:0000313" key="2">
    <source>
        <dbReference type="EMBL" id="MFC0350367.1"/>
    </source>
</evidence>
<feature type="region of interest" description="Disordered" evidence="1">
    <location>
        <begin position="1"/>
        <end position="42"/>
    </location>
</feature>
<name>A0ABV6IFC3_9BURK</name>
<comment type="caution">
    <text evidence="2">The sequence shown here is derived from an EMBL/GenBank/DDBJ whole genome shotgun (WGS) entry which is preliminary data.</text>
</comment>
<dbReference type="EMBL" id="JBHLXJ010000012">
    <property type="protein sequence ID" value="MFC0350367.1"/>
    <property type="molecule type" value="Genomic_DNA"/>
</dbReference>
<proteinExistence type="predicted"/>
<evidence type="ECO:0000256" key="1">
    <source>
        <dbReference type="SAM" id="MobiDB-lite"/>
    </source>
</evidence>
<accession>A0ABV6IFC3</accession>
<evidence type="ECO:0000313" key="3">
    <source>
        <dbReference type="Proteomes" id="UP001589844"/>
    </source>
</evidence>
<sequence>MAQGNATRSLNADHVQTALPAASRLPDVSSTSEWRNDDADSMSARNKIDSKLDAGYTTAGLFLAPKLLINFLYFRGSPYTKG</sequence>
<organism evidence="2 3">
    <name type="scientific">Undibacterium danionis</name>
    <dbReference type="NCBI Taxonomy" id="1812100"/>
    <lineage>
        <taxon>Bacteria</taxon>
        <taxon>Pseudomonadati</taxon>
        <taxon>Pseudomonadota</taxon>
        <taxon>Betaproteobacteria</taxon>
        <taxon>Burkholderiales</taxon>
        <taxon>Oxalobacteraceae</taxon>
        <taxon>Undibacterium</taxon>
    </lineage>
</organism>
<dbReference type="RefSeq" id="WP_390212591.1">
    <property type="nucleotide sequence ID" value="NZ_JBHLXJ010000012.1"/>
</dbReference>
<dbReference type="Proteomes" id="UP001589844">
    <property type="component" value="Unassembled WGS sequence"/>
</dbReference>
<reference evidence="2 3" key="1">
    <citation type="submission" date="2024-09" db="EMBL/GenBank/DDBJ databases">
        <authorList>
            <person name="Sun Q."/>
            <person name="Mori K."/>
        </authorList>
    </citation>
    <scope>NUCLEOTIDE SEQUENCE [LARGE SCALE GENOMIC DNA]</scope>
    <source>
        <strain evidence="2 3">CCM 8677</strain>
    </source>
</reference>